<protein>
    <submittedName>
        <fullName evidence="1">Uncharacterized protein</fullName>
    </submittedName>
</protein>
<dbReference type="Proteomes" id="UP001345963">
    <property type="component" value="Unassembled WGS sequence"/>
</dbReference>
<name>A0ABU7A3J7_9TELE</name>
<organism evidence="1 2">
    <name type="scientific">Ataeniobius toweri</name>
    <dbReference type="NCBI Taxonomy" id="208326"/>
    <lineage>
        <taxon>Eukaryota</taxon>
        <taxon>Metazoa</taxon>
        <taxon>Chordata</taxon>
        <taxon>Craniata</taxon>
        <taxon>Vertebrata</taxon>
        <taxon>Euteleostomi</taxon>
        <taxon>Actinopterygii</taxon>
        <taxon>Neopterygii</taxon>
        <taxon>Teleostei</taxon>
        <taxon>Neoteleostei</taxon>
        <taxon>Acanthomorphata</taxon>
        <taxon>Ovalentaria</taxon>
        <taxon>Atherinomorphae</taxon>
        <taxon>Cyprinodontiformes</taxon>
        <taxon>Goodeidae</taxon>
        <taxon>Ataeniobius</taxon>
    </lineage>
</organism>
<accession>A0ABU7A3J7</accession>
<comment type="caution">
    <text evidence="1">The sequence shown here is derived from an EMBL/GenBank/DDBJ whole genome shotgun (WGS) entry which is preliminary data.</text>
</comment>
<proteinExistence type="predicted"/>
<sequence length="145" mass="16665">MLLLTYQSTSALITYISSKCCFLRTFKSEFYPKSDLTRPRMDHTHQKCVKFYFLFFWGKEKRIKVGKKGAWQRTAAIFAITGLELLQQVVPVFSPAAGGDTQQLCVSMKYFIFIFILVKNNVKSVYLSRGDTTATLSLFCNKFLP</sequence>
<keyword evidence="2" id="KW-1185">Reference proteome</keyword>
<gene>
    <name evidence="1" type="ORF">ATANTOWER_029842</name>
</gene>
<evidence type="ECO:0000313" key="1">
    <source>
        <dbReference type="EMBL" id="MED6232430.1"/>
    </source>
</evidence>
<evidence type="ECO:0000313" key="2">
    <source>
        <dbReference type="Proteomes" id="UP001345963"/>
    </source>
</evidence>
<reference evidence="1 2" key="1">
    <citation type="submission" date="2021-07" db="EMBL/GenBank/DDBJ databases">
        <authorList>
            <person name="Palmer J.M."/>
        </authorList>
    </citation>
    <scope>NUCLEOTIDE SEQUENCE [LARGE SCALE GENOMIC DNA]</scope>
    <source>
        <strain evidence="1 2">AT_MEX2019</strain>
        <tissue evidence="1">Muscle</tissue>
    </source>
</reference>
<dbReference type="EMBL" id="JAHUTI010000785">
    <property type="protein sequence ID" value="MED6232430.1"/>
    <property type="molecule type" value="Genomic_DNA"/>
</dbReference>